<comment type="similarity">
    <text evidence="2 5">Belongs to the pseudouridine synthase RluA family.</text>
</comment>
<dbReference type="InterPro" id="IPR006225">
    <property type="entry name" value="PsdUridine_synth_RluC/D"/>
</dbReference>
<name>A0A3R5U4K9_9CLOT</name>
<dbReference type="SUPFAM" id="SSF55174">
    <property type="entry name" value="Alpha-L RNA-binding motif"/>
    <property type="match status" value="1"/>
</dbReference>
<proteinExistence type="inferred from homology"/>
<protein>
    <recommendedName>
        <fullName evidence="5">Pseudouridine synthase</fullName>
        <ecNumber evidence="5">5.4.99.-</ecNumber>
    </recommendedName>
</protein>
<keyword evidence="4" id="KW-0694">RNA-binding</keyword>
<dbReference type="EC" id="5.4.99.-" evidence="5"/>
<dbReference type="InterPro" id="IPR050188">
    <property type="entry name" value="RluA_PseudoU_synthase"/>
</dbReference>
<accession>A0A3R5U4K9</accession>
<dbReference type="NCBIfam" id="TIGR00005">
    <property type="entry name" value="rluA_subfam"/>
    <property type="match status" value="1"/>
</dbReference>
<sequence length="314" mass="35724">MSYIREIVPKEYEGRKIRDFLKEKLGLSTRLIRGAAIDGRIKTNSKVVKMNYVLKADDHIEVNVSKDETQNIAPEKMDLKIIYEDDDILVVNKDPFMVVHPTKSHQSGTLANGVINYFNETNQNCIVRLVSRLDMNTSGLIIIAKNQYAHMALSKQNAMDKDKNGDIKEPREDSISIEKRYIAIVHGNLDATEGTIDLPIHRPAVDSIKREVNELGQRSITHYKVLERLKDADVVECTLETGRTHQIRVHLSHMGHPIFGDTLYGNEGDDNYIARQALHAYRLDFLSPRTKKVLSLKAGLPEDMNELINKIKQV</sequence>
<comment type="function">
    <text evidence="5">Responsible for synthesis of pseudouridine from uracil.</text>
</comment>
<dbReference type="SUPFAM" id="SSF55120">
    <property type="entry name" value="Pseudouridine synthase"/>
    <property type="match status" value="1"/>
</dbReference>
<dbReference type="PROSITE" id="PS50889">
    <property type="entry name" value="S4"/>
    <property type="match status" value="1"/>
</dbReference>
<dbReference type="AlphaFoldDB" id="A0A3R5U4K9"/>
<dbReference type="GO" id="GO:0000455">
    <property type="term" value="P:enzyme-directed rRNA pseudouridine synthesis"/>
    <property type="evidence" value="ECO:0007669"/>
    <property type="project" value="TreeGrafter"/>
</dbReference>
<dbReference type="KEGG" id="cmah:C1I91_07665"/>
<evidence type="ECO:0000259" key="6">
    <source>
        <dbReference type="Pfam" id="PF00849"/>
    </source>
</evidence>
<evidence type="ECO:0000256" key="2">
    <source>
        <dbReference type="ARBA" id="ARBA00010876"/>
    </source>
</evidence>
<evidence type="ECO:0000256" key="5">
    <source>
        <dbReference type="RuleBase" id="RU362028"/>
    </source>
</evidence>
<dbReference type="GO" id="GO:0140098">
    <property type="term" value="F:catalytic activity, acting on RNA"/>
    <property type="evidence" value="ECO:0007669"/>
    <property type="project" value="UniProtKB-ARBA"/>
</dbReference>
<keyword evidence="5" id="KW-0413">Isomerase</keyword>
<feature type="domain" description="Pseudouridine synthase RsuA/RluA-like" evidence="6">
    <location>
        <begin position="87"/>
        <end position="253"/>
    </location>
</feature>
<dbReference type="PANTHER" id="PTHR21600:SF44">
    <property type="entry name" value="RIBOSOMAL LARGE SUBUNIT PSEUDOURIDINE SYNTHASE D"/>
    <property type="match status" value="1"/>
</dbReference>
<evidence type="ECO:0000256" key="1">
    <source>
        <dbReference type="ARBA" id="ARBA00000073"/>
    </source>
</evidence>
<evidence type="ECO:0000256" key="4">
    <source>
        <dbReference type="PROSITE-ProRule" id="PRU00182"/>
    </source>
</evidence>
<evidence type="ECO:0000313" key="7">
    <source>
        <dbReference type="EMBL" id="QAA31525.1"/>
    </source>
</evidence>
<organism evidence="7 8">
    <name type="scientific">Clostridium manihotivorum</name>
    <dbReference type="NCBI Taxonomy" id="2320868"/>
    <lineage>
        <taxon>Bacteria</taxon>
        <taxon>Bacillati</taxon>
        <taxon>Bacillota</taxon>
        <taxon>Clostridia</taxon>
        <taxon>Eubacteriales</taxon>
        <taxon>Clostridiaceae</taxon>
        <taxon>Clostridium</taxon>
    </lineage>
</organism>
<comment type="catalytic activity">
    <reaction evidence="1 5">
        <text>a uridine in RNA = a pseudouridine in RNA</text>
        <dbReference type="Rhea" id="RHEA:48348"/>
        <dbReference type="Rhea" id="RHEA-COMP:12068"/>
        <dbReference type="Rhea" id="RHEA-COMP:12069"/>
        <dbReference type="ChEBI" id="CHEBI:65314"/>
        <dbReference type="ChEBI" id="CHEBI:65315"/>
    </reaction>
</comment>
<dbReference type="InterPro" id="IPR020103">
    <property type="entry name" value="PsdUridine_synth_cat_dom_sf"/>
</dbReference>
<dbReference type="Pfam" id="PF00849">
    <property type="entry name" value="PseudoU_synth_2"/>
    <property type="match status" value="1"/>
</dbReference>
<dbReference type="EMBL" id="CP025746">
    <property type="protein sequence ID" value="QAA31525.1"/>
    <property type="molecule type" value="Genomic_DNA"/>
</dbReference>
<keyword evidence="8" id="KW-1185">Reference proteome</keyword>
<dbReference type="CDD" id="cd02869">
    <property type="entry name" value="PseudoU_synth_RluA_like"/>
    <property type="match status" value="1"/>
</dbReference>
<gene>
    <name evidence="7" type="ORF">C1I91_07665</name>
</gene>
<dbReference type="RefSeq" id="WP_128212338.1">
    <property type="nucleotide sequence ID" value="NZ_CP025746.1"/>
</dbReference>
<dbReference type="GO" id="GO:0009982">
    <property type="term" value="F:pseudouridine synthase activity"/>
    <property type="evidence" value="ECO:0007669"/>
    <property type="project" value="InterPro"/>
</dbReference>
<dbReference type="GO" id="GO:0003723">
    <property type="term" value="F:RNA binding"/>
    <property type="evidence" value="ECO:0007669"/>
    <property type="project" value="UniProtKB-KW"/>
</dbReference>
<feature type="active site" evidence="3">
    <location>
        <position position="134"/>
    </location>
</feature>
<evidence type="ECO:0000313" key="8">
    <source>
        <dbReference type="Proteomes" id="UP000286268"/>
    </source>
</evidence>
<evidence type="ECO:0000256" key="3">
    <source>
        <dbReference type="PIRSR" id="PIRSR606225-1"/>
    </source>
</evidence>
<dbReference type="PANTHER" id="PTHR21600">
    <property type="entry name" value="MITOCHONDRIAL RNA PSEUDOURIDINE SYNTHASE"/>
    <property type="match status" value="1"/>
</dbReference>
<reference evidence="7 8" key="1">
    <citation type="submission" date="2018-01" db="EMBL/GenBank/DDBJ databases">
        <title>Genome Sequencing and Assembly of Anaerobacter polyendosporus strain CT4.</title>
        <authorList>
            <person name="Tachaapaikoon C."/>
            <person name="Sutheeworapong S."/>
            <person name="Jenjaroenpun P."/>
            <person name="Wongsurawat T."/>
            <person name="Nookeaw I."/>
            <person name="Cheawchanlertfa P."/>
            <person name="Kosugi A."/>
            <person name="Cheevadhanarak S."/>
            <person name="Ratanakhanokchai K."/>
        </authorList>
    </citation>
    <scope>NUCLEOTIDE SEQUENCE [LARGE SCALE GENOMIC DNA]</scope>
    <source>
        <strain evidence="7 8">CT4</strain>
    </source>
</reference>
<dbReference type="OrthoDB" id="9807829at2"/>
<dbReference type="Gene3D" id="3.30.2350.10">
    <property type="entry name" value="Pseudouridine synthase"/>
    <property type="match status" value="1"/>
</dbReference>
<dbReference type="InterPro" id="IPR006145">
    <property type="entry name" value="PsdUridine_synth_RsuA/RluA"/>
</dbReference>
<dbReference type="Proteomes" id="UP000286268">
    <property type="component" value="Chromosome"/>
</dbReference>